<evidence type="ECO:0000313" key="2">
    <source>
        <dbReference type="Proteomes" id="UP001528912"/>
    </source>
</evidence>
<proteinExistence type="predicted"/>
<accession>A0ABT6CBS2</accession>
<evidence type="ECO:0000313" key="1">
    <source>
        <dbReference type="EMBL" id="MDF8265509.1"/>
    </source>
</evidence>
<dbReference type="EMBL" id="JAROAV010000036">
    <property type="protein sequence ID" value="MDF8265509.1"/>
    <property type="molecule type" value="Genomic_DNA"/>
</dbReference>
<dbReference type="SUPFAM" id="SSF50939">
    <property type="entry name" value="Sialidases"/>
    <property type="match status" value="1"/>
</dbReference>
<organism evidence="1 2">
    <name type="scientific">Luteipulveratus flavus</name>
    <dbReference type="NCBI Taxonomy" id="3031728"/>
    <lineage>
        <taxon>Bacteria</taxon>
        <taxon>Bacillati</taxon>
        <taxon>Actinomycetota</taxon>
        <taxon>Actinomycetes</taxon>
        <taxon>Micrococcales</taxon>
        <taxon>Dermacoccaceae</taxon>
        <taxon>Luteipulveratus</taxon>
    </lineage>
</organism>
<dbReference type="InterPro" id="IPR036278">
    <property type="entry name" value="Sialidase_sf"/>
</dbReference>
<dbReference type="PROSITE" id="PS51257">
    <property type="entry name" value="PROKAR_LIPOPROTEIN"/>
    <property type="match status" value="1"/>
</dbReference>
<name>A0ABT6CBS2_9MICO</name>
<protein>
    <submittedName>
        <fullName evidence="1">Uncharacterized protein</fullName>
    </submittedName>
</protein>
<dbReference type="Proteomes" id="UP001528912">
    <property type="component" value="Unassembled WGS sequence"/>
</dbReference>
<reference evidence="1 2" key="1">
    <citation type="submission" date="2023-03" db="EMBL/GenBank/DDBJ databases">
        <title>YIM 133296 draft genome.</title>
        <authorList>
            <person name="Xiong L."/>
        </authorList>
    </citation>
    <scope>NUCLEOTIDE SEQUENCE [LARGE SCALE GENOMIC DNA]</scope>
    <source>
        <strain evidence="1 2">YIM 133296</strain>
    </source>
</reference>
<sequence length="402" mass="40671">MNAARRAGFVGAAVAVALVAGCSGGPTPTPSATSPQVVAGWRRLPDPAPGARVRAAVEIGGGRTLVAGSVPSGDGRTPAAWTTTNGQQWQRISTRPVTPYGSLADLVMAARDGDRVAAFGQAYGGAHSNPRPTTWTLDLTAATPAFAEHEQSFTLFGGEDAIGVTALSARPAGRFLLTGDWTARTGRYGAAVWTSRDGVTWTRRADAAGLASAPGEQTTARGAAAGPGRFVVVGSALGSGVPPSQPLTWTSPDGVSWRRHALPVPESLKQDGAVASAASCDAVGCLVAGWSQGSAQRPIRWTVDQGGHPTRPAAVGPPAGLTQATTIQRVGPSAYVLETVDHVLRLEEIPGTGATARSVPLPVRSRQGALGVVAGRLLLAATDGLWLRDGPVSGGATGGASG</sequence>
<comment type="caution">
    <text evidence="1">The sequence shown here is derived from an EMBL/GenBank/DDBJ whole genome shotgun (WGS) entry which is preliminary data.</text>
</comment>
<dbReference type="RefSeq" id="WP_277192832.1">
    <property type="nucleotide sequence ID" value="NZ_JAROAV010000036.1"/>
</dbReference>
<keyword evidence="2" id="KW-1185">Reference proteome</keyword>
<gene>
    <name evidence="1" type="ORF">P4R38_14765</name>
</gene>